<dbReference type="Proteomes" id="UP000275925">
    <property type="component" value="Unassembled WGS sequence"/>
</dbReference>
<keyword evidence="2" id="KW-1185">Reference proteome</keyword>
<dbReference type="AlphaFoldDB" id="A0A388TIK1"/>
<evidence type="ECO:0000313" key="1">
    <source>
        <dbReference type="EMBL" id="GBR77054.1"/>
    </source>
</evidence>
<reference evidence="1 2" key="1">
    <citation type="journal article" date="2019" name="ISME J.">
        <title>Genome analyses of uncultured TG2/ZB3 bacteria in 'Margulisbacteria' specifically attached to ectosymbiotic spirochetes of protists in the termite gut.</title>
        <authorList>
            <person name="Utami Y.D."/>
            <person name="Kuwahara H."/>
            <person name="Igai K."/>
            <person name="Murakami T."/>
            <person name="Sugaya K."/>
            <person name="Morikawa T."/>
            <person name="Nagura Y."/>
            <person name="Yuki M."/>
            <person name="Deevong P."/>
            <person name="Inoue T."/>
            <person name="Kihara K."/>
            <person name="Lo N."/>
            <person name="Yamada A."/>
            <person name="Ohkuma M."/>
            <person name="Hongoh Y."/>
        </authorList>
    </citation>
    <scope>NUCLEOTIDE SEQUENCE [LARGE SCALE GENOMIC DNA]</scope>
    <source>
        <strain evidence="1">NkOx7-02</strain>
    </source>
</reference>
<dbReference type="EMBL" id="BGZO01000093">
    <property type="protein sequence ID" value="GBR77054.1"/>
    <property type="molecule type" value="Genomic_DNA"/>
</dbReference>
<protein>
    <submittedName>
        <fullName evidence="1">Uncharacterized protein</fullName>
    </submittedName>
</protein>
<organism evidence="1 2">
    <name type="scientific">Candidatus Termititenax persephonae</name>
    <dbReference type="NCBI Taxonomy" id="2218525"/>
    <lineage>
        <taxon>Bacteria</taxon>
        <taxon>Bacillati</taxon>
        <taxon>Candidatus Margulisiibacteriota</taxon>
        <taxon>Candidatus Termititenacia</taxon>
        <taxon>Candidatus Termititenacales</taxon>
        <taxon>Candidatus Termititenacaceae</taxon>
        <taxon>Candidatus Termititenax</taxon>
    </lineage>
</organism>
<comment type="caution">
    <text evidence="1">The sequence shown here is derived from an EMBL/GenBank/DDBJ whole genome shotgun (WGS) entry which is preliminary data.</text>
</comment>
<evidence type="ECO:0000313" key="2">
    <source>
        <dbReference type="Proteomes" id="UP000275925"/>
    </source>
</evidence>
<gene>
    <name evidence="1" type="ORF">NO2_1509</name>
</gene>
<proteinExistence type="predicted"/>
<accession>A0A388TIK1</accession>
<sequence length="892" mass="98925">MADLSLPQYFLPGAASLPQPVQEILEENDLPNNLPARQNLPSAELQDLYDNMVADIYEQKENVLNKITDLIDHGSLSPQNGQRLIALINSPPTSLEDLANRLPALDGEEMVELISALSGKDFRMRYEDSLGNFAEFMSKIGDVSIMHDAEKSIGITLSPAEVSAAIPGEGINFAGNSEVISVLSKADGTEVSMQDSQGSFEISEEHRVVTAAEYLAYSVQGNTAQLVAAQLTASSEQDTAENNIKWAGKIDKVTADFVEEKAQMLAQGIEWAVSKDQDNALGHIAEFDYVETENGSTLAASNLTSQYINQDKQITLAASAMTVLADEQRLLRDGGITVEDFVDPVGRYIIDVVDFTSQFDFWERSGSLQVNRLRGFYAGLDDLSFSAQNIQAQTGDFVLGLGSLDLSVSPVEQCASLSDFAWQYGATIRGGIKDLSLQNTPTRTTFDIYGLAFAYNDEVSLAVNRLSLREEVDKGTLTAGLDGLTARWQDNSLNLGGINLHYENKKITFHADNLKGVIDLSKPLPSLPQDMASPDEWRVYAQTLSQNNATFQLKIDNLGEFLDRNIRLGNPQHQRFLQALTPRLDFGLRFDQDLMNFLVETEDLGEHIPEMITIFNHYTGGVLGARINNFATDYFTFAWRNRQRQQGFFPDRQLYTGAKQKSFVLLEDEEYGLGSLTFSLAAEPGINYFSLGSYFNTPLLDWGFSLTHQDIDYTRPDFSLFGLQYHAENIFSTHCFLGIQDYVQVGLDLALTSGKWVLGGQSDQTLLGLLAAYDLAELLPEDEDKRWLKPLLSTPLIPFASASISSRIPLPQNTSLSLSATMVPQLENKGCETDLWQSISWDNFQAAIVFARQVTKGLSIDMGLLINFQSLFVKEQRGLRFGKTEVLLTYKM</sequence>
<name>A0A388TIK1_9BACT</name>